<feature type="domain" description="DUF2828" evidence="2">
    <location>
        <begin position="69"/>
        <end position="513"/>
    </location>
</feature>
<dbReference type="InterPro" id="IPR056690">
    <property type="entry name" value="DUF7788"/>
</dbReference>
<feature type="compositionally biased region" description="Basic and acidic residues" evidence="1">
    <location>
        <begin position="167"/>
        <end position="185"/>
    </location>
</feature>
<dbReference type="OrthoDB" id="1149618at2759"/>
<dbReference type="InterPro" id="IPR011205">
    <property type="entry name" value="UCP015417_vWA"/>
</dbReference>
<dbReference type="AlphaFoldDB" id="A0A854QKQ2"/>
<feature type="region of interest" description="Disordered" evidence="1">
    <location>
        <begin position="164"/>
        <end position="185"/>
    </location>
</feature>
<name>A0A854QKQ2_CRYNE</name>
<dbReference type="Pfam" id="PF25043">
    <property type="entry name" value="DUF7788"/>
    <property type="match status" value="1"/>
</dbReference>
<dbReference type="InterPro" id="IPR058580">
    <property type="entry name" value="DUF2828"/>
</dbReference>
<feature type="compositionally biased region" description="Basic and acidic residues" evidence="1">
    <location>
        <begin position="722"/>
        <end position="744"/>
    </location>
</feature>
<dbReference type="PANTHER" id="PTHR31373:SF27">
    <property type="entry name" value="TROVE DOMAIN-CONTAINING PROTEIN"/>
    <property type="match status" value="1"/>
</dbReference>
<evidence type="ECO:0000313" key="5">
    <source>
        <dbReference type="Proteomes" id="UP000199727"/>
    </source>
</evidence>
<organism evidence="4 5">
    <name type="scientific">Cryptococcus neoformans Tu259-1</name>
    <dbReference type="NCBI Taxonomy" id="1230072"/>
    <lineage>
        <taxon>Eukaryota</taxon>
        <taxon>Fungi</taxon>
        <taxon>Dikarya</taxon>
        <taxon>Basidiomycota</taxon>
        <taxon>Agaricomycotina</taxon>
        <taxon>Tremellomycetes</taxon>
        <taxon>Tremellales</taxon>
        <taxon>Cryptococcaceae</taxon>
        <taxon>Cryptococcus</taxon>
        <taxon>Cryptococcus neoformans species complex</taxon>
    </lineage>
</organism>
<comment type="caution">
    <text evidence="4">The sequence shown here is derived from an EMBL/GenBank/DDBJ whole genome shotgun (WGS) entry which is preliminary data.</text>
</comment>
<evidence type="ECO:0000259" key="3">
    <source>
        <dbReference type="Pfam" id="PF25043"/>
    </source>
</evidence>
<dbReference type="Pfam" id="PF11443">
    <property type="entry name" value="DUF2828"/>
    <property type="match status" value="1"/>
</dbReference>
<dbReference type="EMBL" id="AMKT01000041">
    <property type="protein sequence ID" value="OXG21844.1"/>
    <property type="molecule type" value="Genomic_DNA"/>
</dbReference>
<accession>A0A854QKQ2</accession>
<gene>
    <name evidence="4" type="ORF">C361_03269</name>
</gene>
<feature type="region of interest" description="Disordered" evidence="1">
    <location>
        <begin position="722"/>
        <end position="745"/>
    </location>
</feature>
<sequence>MLAESEVSQLSNWALPSAFLGLLNLPPDQVIDQLIPTRSKSPSIHSSEVPGTSFHPFIEALKNIPDILTEKGALAHKTTDSLLVDLFFDLAPGIASDQLYKLLEAAWTEDSLATLKIIFHSRSIHEGKGFKDGFYRAMAWLWDEHPRTFIENLHLIVDHTCPPSISEKQESKKRQKREKQQLEKGHVLELDDEGGIDLGGEIPSQYSSRPHGTFNDLLDLLILHINGQLSTSFSGKLTAVNETLAPNISADLFKQSRIQGRTTSKRDRQGFLKIIVEAKKREKKDVDDFQAKLWKAPTLSDKHQLLSSRLQDALTNDKKFQALYLTVLRIFHGYLEEDLKLLFKYNEQNCLGSDHGAVALPHISNMSFAAKWAPTPGKSADKQLHIATALAKLFYPGDDVIWARQKLQKEILTPLRKALAIPEVAMSNQSWKFDYNRVPSRSMARNAEAFMAHDQQGFAAYLDRVSQGLATVSGASLMPHELLYNAIRGKSPVAKRLADLQWATLVDSIRSSSSDGISNCIAIADVSGSMGSLNHGSPQNPPPVLPCIALTLLLSELASPPWQGRFFTFSTEPACEYIDPNLPLAERASQLSKAHWGMSTEFYKTYELILATAKKNELAPEHMVKKLFVFSDMQFDAAGEGKYGETEHETMKRRFEEAGYPLPEMVYWNLASRAEGTPKPTKSDVEGVTLFSGFSGALMKFFLGDGVEDDALERQFADIGIGKEGESSVSEKERKKPNPLEQVHRAISGQPFAGLKVVD</sequence>
<reference evidence="4 5" key="1">
    <citation type="submission" date="2017-06" db="EMBL/GenBank/DDBJ databases">
        <title>Global population genomics of the pathogenic fungus Cryptococcus neoformans var. grubii.</title>
        <authorList>
            <person name="Cuomo C."/>
            <person name="Litvintseva A."/>
            <person name="Chen Y."/>
            <person name="Young S."/>
            <person name="Zeng Q."/>
            <person name="Chapman S."/>
            <person name="Gujja S."/>
            <person name="Saif S."/>
            <person name="Birren B."/>
        </authorList>
    </citation>
    <scope>NUCLEOTIDE SEQUENCE [LARGE SCALE GENOMIC DNA]</scope>
    <source>
        <strain evidence="4 5">Tu259-1</strain>
    </source>
</reference>
<evidence type="ECO:0000256" key="1">
    <source>
        <dbReference type="SAM" id="MobiDB-lite"/>
    </source>
</evidence>
<evidence type="ECO:0000259" key="2">
    <source>
        <dbReference type="Pfam" id="PF11443"/>
    </source>
</evidence>
<protein>
    <submittedName>
        <fullName evidence="4">Uncharacterized protein</fullName>
    </submittedName>
</protein>
<dbReference type="PANTHER" id="PTHR31373">
    <property type="entry name" value="OS06G0652100 PROTEIN"/>
    <property type="match status" value="1"/>
</dbReference>
<dbReference type="PIRSF" id="PIRSF015417">
    <property type="entry name" value="T31B5_30_vWA"/>
    <property type="match status" value="1"/>
</dbReference>
<proteinExistence type="predicted"/>
<dbReference type="Proteomes" id="UP000199727">
    <property type="component" value="Unassembled WGS sequence"/>
</dbReference>
<evidence type="ECO:0000313" key="4">
    <source>
        <dbReference type="EMBL" id="OXG21844.1"/>
    </source>
</evidence>
<feature type="domain" description="DUF7788" evidence="3">
    <location>
        <begin position="519"/>
        <end position="747"/>
    </location>
</feature>